<evidence type="ECO:0000256" key="2">
    <source>
        <dbReference type="SAM" id="SignalP"/>
    </source>
</evidence>
<reference evidence="4 5" key="2">
    <citation type="journal article" date="2015" name="Stand. Genomic Sci.">
        <title>Draft genome sequence of marine-derived Streptomyces sp. TP-A0598, a producer of anti-MRSA antibiotic lydicamycins.</title>
        <authorList>
            <person name="Komaki H."/>
            <person name="Ichikawa N."/>
            <person name="Hosoyama A."/>
            <person name="Fujita N."/>
            <person name="Igarashi Y."/>
        </authorList>
    </citation>
    <scope>NUCLEOTIDE SEQUENCE [LARGE SCALE GENOMIC DNA]</scope>
    <source>
        <strain evidence="4 5">NBRC 110027</strain>
    </source>
</reference>
<feature type="signal peptide" evidence="2">
    <location>
        <begin position="1"/>
        <end position="26"/>
    </location>
</feature>
<dbReference type="Pfam" id="PF14016">
    <property type="entry name" value="DUF4232"/>
    <property type="match status" value="1"/>
</dbReference>
<name>A0A0P4R2F4_9ACTN</name>
<reference evidence="5" key="1">
    <citation type="submission" date="2014-09" db="EMBL/GenBank/DDBJ databases">
        <title>Whole genome shotgun sequence of Streptomyces sp. NBRC 110027.</title>
        <authorList>
            <person name="Komaki H."/>
            <person name="Ichikawa N."/>
            <person name="Katano-Makiyama Y."/>
            <person name="Hosoyama A."/>
            <person name="Hashimoto M."/>
            <person name="Uohara A."/>
            <person name="Kitahashi Y."/>
            <person name="Ohji S."/>
            <person name="Kimura A."/>
            <person name="Yamazoe A."/>
            <person name="Igarashi Y."/>
            <person name="Fujita N."/>
        </authorList>
    </citation>
    <scope>NUCLEOTIDE SEQUENCE [LARGE SCALE GENOMIC DNA]</scope>
    <source>
        <strain evidence="5">NBRC 110027</strain>
    </source>
</reference>
<keyword evidence="5" id="KW-1185">Reference proteome</keyword>
<evidence type="ECO:0000256" key="1">
    <source>
        <dbReference type="SAM" id="MobiDB-lite"/>
    </source>
</evidence>
<dbReference type="AlphaFoldDB" id="A0A0P4R2F4"/>
<dbReference type="EMBL" id="BBNO01000002">
    <property type="protein sequence ID" value="GAO07055.1"/>
    <property type="molecule type" value="Genomic_DNA"/>
</dbReference>
<proteinExistence type="predicted"/>
<evidence type="ECO:0000259" key="3">
    <source>
        <dbReference type="Pfam" id="PF14016"/>
    </source>
</evidence>
<feature type="domain" description="DUF4232" evidence="3">
    <location>
        <begin position="69"/>
        <end position="199"/>
    </location>
</feature>
<dbReference type="RefSeq" id="WP_042150696.1">
    <property type="nucleotide sequence ID" value="NZ_BBNO01000002.1"/>
</dbReference>
<feature type="chain" id="PRO_5038922760" description="DUF4232 domain-containing protein" evidence="2">
    <location>
        <begin position="27"/>
        <end position="208"/>
    </location>
</feature>
<evidence type="ECO:0000313" key="5">
    <source>
        <dbReference type="Proteomes" id="UP000048965"/>
    </source>
</evidence>
<dbReference type="InterPro" id="IPR025326">
    <property type="entry name" value="DUF4232"/>
</dbReference>
<keyword evidence="2" id="KW-0732">Signal</keyword>
<feature type="region of interest" description="Disordered" evidence="1">
    <location>
        <begin position="35"/>
        <end position="68"/>
    </location>
</feature>
<protein>
    <recommendedName>
        <fullName evidence="3">DUF4232 domain-containing protein</fullName>
    </recommendedName>
</protein>
<organism evidence="4 5">
    <name type="scientific">Streptomyces lydicamycinicus</name>
    <dbReference type="NCBI Taxonomy" id="1546107"/>
    <lineage>
        <taxon>Bacteria</taxon>
        <taxon>Bacillati</taxon>
        <taxon>Actinomycetota</taxon>
        <taxon>Actinomycetes</taxon>
        <taxon>Kitasatosporales</taxon>
        <taxon>Streptomycetaceae</taxon>
        <taxon>Streptomyces</taxon>
    </lineage>
</organism>
<accession>A0A0P4R2F4</accession>
<sequence length="208" mass="21616">MPITAIATIRRAATAALLVTATLALTAGCHDGAGPKAGDSATAVSPAPVPPSAHDGGEPPTGPDGRTACTPEMLKFQAGAMPRRAHRMLLTVTNFSDRTCTFAAQPFPLLHFGDDRQAPLPAIGASEPPAVVSLEPNRTAYALITTSAAHGPDGTHHRGRKVSQFGVALSPRATPTQVGLDGRAPVHVDPHTARVTYWQSSLAATRKW</sequence>
<dbReference type="OrthoDB" id="4243072at2"/>
<comment type="caution">
    <text evidence="4">The sequence shown here is derived from an EMBL/GenBank/DDBJ whole genome shotgun (WGS) entry which is preliminary data.</text>
</comment>
<gene>
    <name evidence="4" type="ORF">TPA0598_02_02930</name>
</gene>
<evidence type="ECO:0000313" key="4">
    <source>
        <dbReference type="EMBL" id="GAO07055.1"/>
    </source>
</evidence>
<dbReference type="Proteomes" id="UP000048965">
    <property type="component" value="Unassembled WGS sequence"/>
</dbReference>